<evidence type="ECO:0000256" key="1">
    <source>
        <dbReference type="SAM" id="Phobius"/>
    </source>
</evidence>
<name>A0A0C3AW60_SERVB</name>
<organism evidence="2 3">
    <name type="scientific">Serendipita vermifera MAFF 305830</name>
    <dbReference type="NCBI Taxonomy" id="933852"/>
    <lineage>
        <taxon>Eukaryota</taxon>
        <taxon>Fungi</taxon>
        <taxon>Dikarya</taxon>
        <taxon>Basidiomycota</taxon>
        <taxon>Agaricomycotina</taxon>
        <taxon>Agaricomycetes</taxon>
        <taxon>Sebacinales</taxon>
        <taxon>Serendipitaceae</taxon>
        <taxon>Serendipita</taxon>
    </lineage>
</organism>
<evidence type="ECO:0000313" key="2">
    <source>
        <dbReference type="EMBL" id="KIM28765.1"/>
    </source>
</evidence>
<accession>A0A0C3AW60</accession>
<evidence type="ECO:0000313" key="3">
    <source>
        <dbReference type="Proteomes" id="UP000054097"/>
    </source>
</evidence>
<dbReference type="Proteomes" id="UP000054097">
    <property type="component" value="Unassembled WGS sequence"/>
</dbReference>
<dbReference type="AlphaFoldDB" id="A0A0C3AW60"/>
<dbReference type="EMBL" id="KN824291">
    <property type="protein sequence ID" value="KIM28765.1"/>
    <property type="molecule type" value="Genomic_DNA"/>
</dbReference>
<proteinExistence type="predicted"/>
<sequence>MVIVAGSASQGHFRVNELALAEATLGLFIPRVCFIVGLVRKIRVMQAANAAGEEEVQKEIVKRAVNRSIIHSTVSTPQSVPTLMSHSIEGDVEPLYLGPSVHRARFGSSSTVSLQTAQKSFYGMPKTNSIMESTQDGFSTHSYA</sequence>
<keyword evidence="1" id="KW-0472">Membrane</keyword>
<dbReference type="OrthoDB" id="3161956at2759"/>
<dbReference type="HOGENOM" id="CLU_1797645_0_0_1"/>
<keyword evidence="1" id="KW-1133">Transmembrane helix</keyword>
<gene>
    <name evidence="2" type="ORF">M408DRAFT_329218</name>
</gene>
<keyword evidence="3" id="KW-1185">Reference proteome</keyword>
<feature type="transmembrane region" description="Helical" evidence="1">
    <location>
        <begin position="18"/>
        <end position="39"/>
    </location>
</feature>
<reference evidence="3" key="2">
    <citation type="submission" date="2015-01" db="EMBL/GenBank/DDBJ databases">
        <title>Evolutionary Origins and Diversification of the Mycorrhizal Mutualists.</title>
        <authorList>
            <consortium name="DOE Joint Genome Institute"/>
            <consortium name="Mycorrhizal Genomics Consortium"/>
            <person name="Kohler A."/>
            <person name="Kuo A."/>
            <person name="Nagy L.G."/>
            <person name="Floudas D."/>
            <person name="Copeland A."/>
            <person name="Barry K.W."/>
            <person name="Cichocki N."/>
            <person name="Veneault-Fourrey C."/>
            <person name="LaButti K."/>
            <person name="Lindquist E.A."/>
            <person name="Lipzen A."/>
            <person name="Lundell T."/>
            <person name="Morin E."/>
            <person name="Murat C."/>
            <person name="Riley R."/>
            <person name="Ohm R."/>
            <person name="Sun H."/>
            <person name="Tunlid A."/>
            <person name="Henrissat B."/>
            <person name="Grigoriev I.V."/>
            <person name="Hibbett D.S."/>
            <person name="Martin F."/>
        </authorList>
    </citation>
    <scope>NUCLEOTIDE SEQUENCE [LARGE SCALE GENOMIC DNA]</scope>
    <source>
        <strain evidence="3">MAFF 305830</strain>
    </source>
</reference>
<keyword evidence="1" id="KW-0812">Transmembrane</keyword>
<protein>
    <submittedName>
        <fullName evidence="2">Uncharacterized protein</fullName>
    </submittedName>
</protein>
<reference evidence="2 3" key="1">
    <citation type="submission" date="2014-04" db="EMBL/GenBank/DDBJ databases">
        <authorList>
            <consortium name="DOE Joint Genome Institute"/>
            <person name="Kuo A."/>
            <person name="Zuccaro A."/>
            <person name="Kohler A."/>
            <person name="Nagy L.G."/>
            <person name="Floudas D."/>
            <person name="Copeland A."/>
            <person name="Barry K.W."/>
            <person name="Cichocki N."/>
            <person name="Veneault-Fourrey C."/>
            <person name="LaButti K."/>
            <person name="Lindquist E.A."/>
            <person name="Lipzen A."/>
            <person name="Lundell T."/>
            <person name="Morin E."/>
            <person name="Murat C."/>
            <person name="Sun H."/>
            <person name="Tunlid A."/>
            <person name="Henrissat B."/>
            <person name="Grigoriev I.V."/>
            <person name="Hibbett D.S."/>
            <person name="Martin F."/>
            <person name="Nordberg H.P."/>
            <person name="Cantor M.N."/>
            <person name="Hua S.X."/>
        </authorList>
    </citation>
    <scope>NUCLEOTIDE SEQUENCE [LARGE SCALE GENOMIC DNA]</scope>
    <source>
        <strain evidence="2 3">MAFF 305830</strain>
    </source>
</reference>